<dbReference type="PANTHER" id="PTHR43866:SF3">
    <property type="entry name" value="METHYLMALONATE-SEMIALDEHYDE DEHYDROGENASE [ACYLATING], MITOCHONDRIAL"/>
    <property type="match status" value="1"/>
</dbReference>
<dbReference type="GO" id="GO:0016757">
    <property type="term" value="F:glycosyltransferase activity"/>
    <property type="evidence" value="ECO:0007669"/>
    <property type="project" value="UniProtKB-KW"/>
</dbReference>
<name>A0A507B5I7_9PEZI</name>
<dbReference type="RefSeq" id="XP_030994022.1">
    <property type="nucleotide sequence ID" value="XM_031141648.1"/>
</dbReference>
<feature type="region of interest" description="Disordered" evidence="12">
    <location>
        <begin position="565"/>
        <end position="585"/>
    </location>
</feature>
<evidence type="ECO:0000256" key="8">
    <source>
        <dbReference type="ARBA" id="ARBA00022741"/>
    </source>
</evidence>
<dbReference type="Gene3D" id="3.40.50.2020">
    <property type="match status" value="1"/>
</dbReference>
<evidence type="ECO:0000256" key="2">
    <source>
        <dbReference type="ARBA" id="ARBA00005180"/>
    </source>
</evidence>
<reference evidence="15 16" key="1">
    <citation type="submission" date="2019-06" db="EMBL/GenBank/DDBJ databases">
        <title>Draft genome sequence of the filamentous fungus Phialemoniopsis curvata isolated from diesel fuel.</title>
        <authorList>
            <person name="Varaljay V.A."/>
            <person name="Lyon W.J."/>
            <person name="Crouch A.L."/>
            <person name="Drake C.E."/>
            <person name="Hollomon J.M."/>
            <person name="Nadeau L.J."/>
            <person name="Nunn H.S."/>
            <person name="Stevenson B.S."/>
            <person name="Bojanowski C.L."/>
            <person name="Crookes-Goodson W.J."/>
        </authorList>
    </citation>
    <scope>NUCLEOTIDE SEQUENCE [LARGE SCALE GENOMIC DNA]</scope>
    <source>
        <strain evidence="15 16">D216</strain>
    </source>
</reference>
<dbReference type="GO" id="GO:0008655">
    <property type="term" value="P:pyrimidine-containing compound salvage"/>
    <property type="evidence" value="ECO:0007669"/>
    <property type="project" value="UniProtKB-ARBA"/>
</dbReference>
<dbReference type="InterPro" id="IPR010061">
    <property type="entry name" value="MeMal-semiAld_DH"/>
</dbReference>
<evidence type="ECO:0000313" key="16">
    <source>
        <dbReference type="Proteomes" id="UP000319257"/>
    </source>
</evidence>
<evidence type="ECO:0000256" key="11">
    <source>
        <dbReference type="ARBA" id="ARBA00023134"/>
    </source>
</evidence>
<dbReference type="GO" id="GO:0006210">
    <property type="term" value="P:thymine catabolic process"/>
    <property type="evidence" value="ECO:0007669"/>
    <property type="project" value="TreeGrafter"/>
</dbReference>
<sequence>MPSLNGDHTLDTFDNVTILPQGNYLLSCMTRIRSSDTECSDFVDAFEKVATQLLMAALDHVPSEPLSISTPTGSTYHGCYQSRPVCGVSILRAGSSFENALRKAYSGPLSFGKILIQRDEATSLPHHLYSKLPQNVASTTVLILEPMLATGGSAMKALDVLKEAGVSEENMIFVNLVASRKGLTILHKCFPGIKLVTAAVDEDLTPSNCPTLLGIDILTEEENSSHRPVRSYWSFANLASQRHYLCVEVGKTLSDADAEFERGLDAIETACSVSNDIGGSHHVNQSSEIHTVNEPLGVCLSITPFNFPFLVPLWSIPYAILAGNTVILKPSERTPSVSQALADCFLRAGFPPGVFNVVNGGSGVVNALLAQPSIQAISFVGSDIAGERITEHARATRKRIQAECNGKNHGVVLDDASKMKSLYAIAGSAFGAAGQRCMALSVVILVGSTKDWLDDLVKLAQSLVIGCGLDPGVEIGPLISTESKKRVEEIITTAEKEGAKVVLDGRNYSVPEYPEGNFVGPTILTDVKPYMSCYQEEIFGPVLCCMEVESLEEAIELINTNRSPSGPVLRTANKDSFMGENTDTS</sequence>
<dbReference type="GO" id="GO:0004491">
    <property type="term" value="F:methylmalonate-semialdehyde dehydrogenase (acylating, NAD) activity"/>
    <property type="evidence" value="ECO:0007669"/>
    <property type="project" value="InterPro"/>
</dbReference>
<evidence type="ECO:0000259" key="13">
    <source>
        <dbReference type="Pfam" id="PF00171"/>
    </source>
</evidence>
<dbReference type="GeneID" id="41974405"/>
<dbReference type="PROSITE" id="PS00070">
    <property type="entry name" value="ALDEHYDE_DEHYDR_CYS"/>
    <property type="match status" value="1"/>
</dbReference>
<dbReference type="PANTHER" id="PTHR43866">
    <property type="entry name" value="MALONATE-SEMIALDEHYDE DEHYDROGENASE"/>
    <property type="match status" value="1"/>
</dbReference>
<dbReference type="InterPro" id="IPR016160">
    <property type="entry name" value="Ald_DH_CS_CYS"/>
</dbReference>
<dbReference type="InterPro" id="IPR000836">
    <property type="entry name" value="PRTase_dom"/>
</dbReference>
<evidence type="ECO:0000256" key="7">
    <source>
        <dbReference type="ARBA" id="ARBA00022679"/>
    </source>
</evidence>
<feature type="domain" description="Aldehyde dehydrogenase" evidence="13">
    <location>
        <begin position="243"/>
        <end position="562"/>
    </location>
</feature>
<dbReference type="FunFam" id="3.40.50.2020:FF:000023">
    <property type="entry name" value="Probable uracil phosphoribosyltransferase"/>
    <property type="match status" value="1"/>
</dbReference>
<dbReference type="InterPro" id="IPR015590">
    <property type="entry name" value="Aldehyde_DH_dom"/>
</dbReference>
<comment type="pathway">
    <text evidence="2">Pyrimidine metabolism; UMP biosynthesis via salvage pathway; UMP from uracil: step 1/1.</text>
</comment>
<comment type="cofactor">
    <cofactor evidence="1">
        <name>Mg(2+)</name>
        <dbReference type="ChEBI" id="CHEBI:18420"/>
    </cofactor>
</comment>
<keyword evidence="11" id="KW-0342">GTP-binding</keyword>
<dbReference type="InterPro" id="IPR029057">
    <property type="entry name" value="PRTase-like"/>
</dbReference>
<protein>
    <submittedName>
        <fullName evidence="15">Uncharacterized protein</fullName>
    </submittedName>
</protein>
<dbReference type="OrthoDB" id="310895at2759"/>
<keyword evidence="7" id="KW-0808">Transferase</keyword>
<evidence type="ECO:0000256" key="9">
    <source>
        <dbReference type="ARBA" id="ARBA00023002"/>
    </source>
</evidence>
<feature type="domain" description="Phosphoribosyltransferase" evidence="14">
    <location>
        <begin position="22"/>
        <end position="207"/>
    </location>
</feature>
<dbReference type="GO" id="GO:0005525">
    <property type="term" value="F:GTP binding"/>
    <property type="evidence" value="ECO:0007669"/>
    <property type="project" value="UniProtKB-KW"/>
</dbReference>
<evidence type="ECO:0000256" key="1">
    <source>
        <dbReference type="ARBA" id="ARBA00001946"/>
    </source>
</evidence>
<dbReference type="GO" id="GO:0006574">
    <property type="term" value="P:L-valine catabolic process"/>
    <property type="evidence" value="ECO:0007669"/>
    <property type="project" value="TreeGrafter"/>
</dbReference>
<organism evidence="15 16">
    <name type="scientific">Thyridium curvatum</name>
    <dbReference type="NCBI Taxonomy" id="1093900"/>
    <lineage>
        <taxon>Eukaryota</taxon>
        <taxon>Fungi</taxon>
        <taxon>Dikarya</taxon>
        <taxon>Ascomycota</taxon>
        <taxon>Pezizomycotina</taxon>
        <taxon>Sordariomycetes</taxon>
        <taxon>Sordariomycetidae</taxon>
        <taxon>Thyridiales</taxon>
        <taxon>Thyridiaceae</taxon>
        <taxon>Thyridium</taxon>
    </lineage>
</organism>
<dbReference type="GO" id="GO:0005739">
    <property type="term" value="C:mitochondrion"/>
    <property type="evidence" value="ECO:0007669"/>
    <property type="project" value="TreeGrafter"/>
</dbReference>
<evidence type="ECO:0000256" key="10">
    <source>
        <dbReference type="ARBA" id="ARBA00023027"/>
    </source>
</evidence>
<comment type="similarity">
    <text evidence="3">Belongs to the UPRTase family.</text>
</comment>
<dbReference type="Gene3D" id="3.40.309.10">
    <property type="entry name" value="Aldehyde Dehydrogenase, Chain A, domain 2"/>
    <property type="match status" value="1"/>
</dbReference>
<dbReference type="InterPro" id="IPR016162">
    <property type="entry name" value="Ald_DH_N"/>
</dbReference>
<dbReference type="STRING" id="1093900.A0A507B5I7"/>
<dbReference type="InParanoid" id="A0A507B5I7"/>
<evidence type="ECO:0000256" key="6">
    <source>
        <dbReference type="ARBA" id="ARBA00022676"/>
    </source>
</evidence>
<dbReference type="Pfam" id="PF00171">
    <property type="entry name" value="Aldedh"/>
    <property type="match status" value="1"/>
</dbReference>
<dbReference type="SUPFAM" id="SSF53271">
    <property type="entry name" value="PRTase-like"/>
    <property type="match status" value="1"/>
</dbReference>
<evidence type="ECO:0000256" key="4">
    <source>
        <dbReference type="ARBA" id="ARBA00009986"/>
    </source>
</evidence>
<dbReference type="SUPFAM" id="SSF53720">
    <property type="entry name" value="ALDH-like"/>
    <property type="match status" value="1"/>
</dbReference>
<evidence type="ECO:0000256" key="12">
    <source>
        <dbReference type="SAM" id="MobiDB-lite"/>
    </source>
</evidence>
<dbReference type="EMBL" id="SKBQ01000041">
    <property type="protein sequence ID" value="TPX12311.1"/>
    <property type="molecule type" value="Genomic_DNA"/>
</dbReference>
<keyword evidence="6" id="KW-0328">Glycosyltransferase</keyword>
<keyword evidence="10" id="KW-0520">NAD</keyword>
<evidence type="ECO:0000259" key="14">
    <source>
        <dbReference type="Pfam" id="PF14681"/>
    </source>
</evidence>
<proteinExistence type="inferred from homology"/>
<comment type="similarity">
    <text evidence="4">Belongs to the aldehyde dehydrogenase family.</text>
</comment>
<evidence type="ECO:0000313" key="15">
    <source>
        <dbReference type="EMBL" id="TPX12311.1"/>
    </source>
</evidence>
<comment type="caution">
    <text evidence="15">The sequence shown here is derived from an EMBL/GenBank/DDBJ whole genome shotgun (WGS) entry which is preliminary data.</text>
</comment>
<dbReference type="Proteomes" id="UP000319257">
    <property type="component" value="Unassembled WGS sequence"/>
</dbReference>
<dbReference type="AlphaFoldDB" id="A0A507B5I7"/>
<dbReference type="CDD" id="cd06223">
    <property type="entry name" value="PRTases_typeI"/>
    <property type="match status" value="1"/>
</dbReference>
<evidence type="ECO:0000256" key="5">
    <source>
        <dbReference type="ARBA" id="ARBA00022533"/>
    </source>
</evidence>
<dbReference type="FunFam" id="3.40.309.10:FF:000002">
    <property type="entry name" value="Methylmalonate-semialdehyde dehydrogenase (Acylating)"/>
    <property type="match status" value="1"/>
</dbReference>
<keyword evidence="5" id="KW-0021">Allosteric enzyme</keyword>
<evidence type="ECO:0000256" key="3">
    <source>
        <dbReference type="ARBA" id="ARBA00009516"/>
    </source>
</evidence>
<keyword evidence="8" id="KW-0547">Nucleotide-binding</keyword>
<gene>
    <name evidence="15" type="ORF">E0L32_006958</name>
</gene>
<keyword evidence="16" id="KW-1185">Reference proteome</keyword>
<keyword evidence="9" id="KW-0560">Oxidoreductase</keyword>
<dbReference type="Gene3D" id="3.40.605.10">
    <property type="entry name" value="Aldehyde Dehydrogenase, Chain A, domain 1"/>
    <property type="match status" value="1"/>
</dbReference>
<dbReference type="Pfam" id="PF14681">
    <property type="entry name" value="UPRTase"/>
    <property type="match status" value="1"/>
</dbReference>
<dbReference type="InterPro" id="IPR016163">
    <property type="entry name" value="Ald_DH_C"/>
</dbReference>
<dbReference type="InterPro" id="IPR016161">
    <property type="entry name" value="Ald_DH/histidinol_DH"/>
</dbReference>
<accession>A0A507B5I7</accession>